<keyword evidence="3" id="KW-0378">Hydrolase</keyword>
<dbReference type="Gene3D" id="2.60.40.10">
    <property type="entry name" value="Immunoglobulins"/>
    <property type="match status" value="1"/>
</dbReference>
<evidence type="ECO:0000256" key="4">
    <source>
        <dbReference type="ARBA" id="ARBA00023098"/>
    </source>
</evidence>
<comment type="catalytic activity">
    <reaction evidence="1">
        <text>a 1,2-diacyl-sn-glycero-3-phosphocholine + H2O = a 1,2-diacyl-sn-glycero-3-phosphate + choline + H(+)</text>
        <dbReference type="Rhea" id="RHEA:14445"/>
        <dbReference type="ChEBI" id="CHEBI:15354"/>
        <dbReference type="ChEBI" id="CHEBI:15377"/>
        <dbReference type="ChEBI" id="CHEBI:15378"/>
        <dbReference type="ChEBI" id="CHEBI:57643"/>
        <dbReference type="ChEBI" id="CHEBI:58608"/>
        <dbReference type="EC" id="3.1.4.4"/>
    </reaction>
</comment>
<dbReference type="SUPFAM" id="SSF56024">
    <property type="entry name" value="Phospholipase D/nuclease"/>
    <property type="match status" value="2"/>
</dbReference>
<sequence length="988" mass="105885">MPDIQIDASQLTIPYFTIPEGGTEVLDGSTSPPPRVSLPARTGYHLQPLNLAARFEFEVKADGTVDFDPAFDEFLNGRGTGTLVLCGYAISIDGTALSHDLLLTAEGKTWWPRGQTHQLTLMPAANYGFQSGSGIVGNWLFDVKPDGNVDYNPEFDEFLDGRGSSRLTVLGRLVDVDGIALSHDLIPMNLAGNAGPLPRSQVHRLTLMPAANYGFQPGSGIVGNWLFDVKPDGKVDYKPEFDQFLNGRDTQTLVLRGYAVSIDATHADSDLVGIANLEVSAQSPRGLSAVLLPAKGYLPRTANGIFATAFNLEPDGTISFSPSAAGRYVFKLSTSPNPSKLGEKVTLTASVHPVPPRQGTPQGSLTFKEGPTVLGYAELDQNGQATFQTSALSSGLHEIVIEYPGDQRFQPSSAELRHRVDPTGEPITDALPESPPPAQSAPLLVATRFAGDPILEQCAAGMHRMHDPEKGSAVEKVQQALLALGLPLPLHGADGWFGPETGNAVSQFKAANGIAPSDPVVGKGTMLTLDAKFAGEVRPIARWFVNTSRTRARDGNEAKAFITGEEAFQEIASAIRSTSGPDHFVCIAGWSCQLGFELVPGDTGSTIDGLLKEASDRGVAIRALLDHRAAGGGSGMGGGSGAFGDFNVFAVDFINGLPTGRAIHDDRHVPIGTHHQKIIIVYGGEGLVAFSGGMDLAPDRLKRPSPDVLHLHDVHCRYRGHVAEDHYRSFKERWSDHPSSAGTSLKSVAPSFTAVADKQAQAATTYPNGTRGIAGAPGGYGFATTGDRSARSLLHHAIATAQRCIYVEDQYLVDMATSQALLAALPRLASLVILIPDTNAVNSEIRQGWRRRREFLDPLLSAAPNKVSVCAHRRSTVHSKTWIFDDEFAIVGSVNCNRRGMTHDSEIVVGVYDALVHFNWAKQLRMALWGKHLHLASASLKDPIAAAVHWANPPTTADVFRYNPLAGTDEPVPEPDFIWNKVIDPDGS</sequence>
<keyword evidence="2" id="KW-0677">Repeat</keyword>
<evidence type="ECO:0000259" key="5">
    <source>
        <dbReference type="PROSITE" id="PS50035"/>
    </source>
</evidence>
<comment type="caution">
    <text evidence="6">The sequence shown here is derived from an EMBL/GenBank/DDBJ whole genome shotgun (WGS) entry which is preliminary data.</text>
</comment>
<dbReference type="PROSITE" id="PS50035">
    <property type="entry name" value="PLD"/>
    <property type="match status" value="1"/>
</dbReference>
<dbReference type="RefSeq" id="WP_329512145.1">
    <property type="nucleotide sequence ID" value="NZ_BAAAYZ010000235.1"/>
</dbReference>
<dbReference type="Gene3D" id="3.30.870.10">
    <property type="entry name" value="Endonuclease Chain A"/>
    <property type="match status" value="2"/>
</dbReference>
<dbReference type="Proteomes" id="UP001333996">
    <property type="component" value="Unassembled WGS sequence"/>
</dbReference>
<dbReference type="EMBL" id="JAYWVC010000269">
    <property type="protein sequence ID" value="MED7827774.1"/>
    <property type="molecule type" value="Genomic_DNA"/>
</dbReference>
<dbReference type="Pfam" id="PF16640">
    <property type="entry name" value="Big_3_5"/>
    <property type="match status" value="1"/>
</dbReference>
<dbReference type="Pfam" id="PF01471">
    <property type="entry name" value="PG_binding_1"/>
    <property type="match status" value="1"/>
</dbReference>
<dbReference type="PANTHER" id="PTHR18896">
    <property type="entry name" value="PHOSPHOLIPASE D"/>
    <property type="match status" value="1"/>
</dbReference>
<dbReference type="InterPro" id="IPR025202">
    <property type="entry name" value="PLD-like_dom"/>
</dbReference>
<evidence type="ECO:0000256" key="3">
    <source>
        <dbReference type="ARBA" id="ARBA00022801"/>
    </source>
</evidence>
<evidence type="ECO:0000313" key="6">
    <source>
        <dbReference type="EMBL" id="MED7827774.1"/>
    </source>
</evidence>
<reference evidence="6" key="1">
    <citation type="submission" date="2024-01" db="EMBL/GenBank/DDBJ databases">
        <title>First draft genome sequence data of TA4-1, the type strain of Gram-positive actinobacterium Streptomyces chiangmaiensis.</title>
        <authorList>
            <person name="Yasawong M."/>
            <person name="Nantapong N."/>
        </authorList>
    </citation>
    <scope>NUCLEOTIDE SEQUENCE</scope>
    <source>
        <strain evidence="6">TA4-1</strain>
    </source>
</reference>
<proteinExistence type="predicted"/>
<dbReference type="SUPFAM" id="SSF47090">
    <property type="entry name" value="PGBD-like"/>
    <property type="match status" value="1"/>
</dbReference>
<dbReference type="InterPro" id="IPR015679">
    <property type="entry name" value="PLipase_D_fam"/>
</dbReference>
<accession>A0ABU7FUN6</accession>
<dbReference type="SMART" id="SM00155">
    <property type="entry name" value="PLDc"/>
    <property type="match status" value="2"/>
</dbReference>
<evidence type="ECO:0000256" key="1">
    <source>
        <dbReference type="ARBA" id="ARBA00000798"/>
    </source>
</evidence>
<dbReference type="Pfam" id="PF13091">
    <property type="entry name" value="PLDc_2"/>
    <property type="match status" value="1"/>
</dbReference>
<gene>
    <name evidence="6" type="ORF">VXC91_39265</name>
</gene>
<dbReference type="InterPro" id="IPR036365">
    <property type="entry name" value="PGBD-like_sf"/>
</dbReference>
<dbReference type="InterPro" id="IPR032109">
    <property type="entry name" value="Big_3_5"/>
</dbReference>
<organism evidence="6 7">
    <name type="scientific">Streptomyces chiangmaiensis</name>
    <dbReference type="NCBI Taxonomy" id="766497"/>
    <lineage>
        <taxon>Bacteria</taxon>
        <taxon>Bacillati</taxon>
        <taxon>Actinomycetota</taxon>
        <taxon>Actinomycetes</taxon>
        <taxon>Kitasatosporales</taxon>
        <taxon>Streptomycetaceae</taxon>
        <taxon>Streptomyces</taxon>
    </lineage>
</organism>
<dbReference type="Gene3D" id="1.10.101.10">
    <property type="entry name" value="PGBD-like superfamily/PGBD"/>
    <property type="match status" value="1"/>
</dbReference>
<name>A0ABU7FUN6_9ACTN</name>
<evidence type="ECO:0000313" key="7">
    <source>
        <dbReference type="Proteomes" id="UP001333996"/>
    </source>
</evidence>
<feature type="domain" description="PLD phosphodiesterase" evidence="5">
    <location>
        <begin position="873"/>
        <end position="900"/>
    </location>
</feature>
<dbReference type="InterPro" id="IPR013783">
    <property type="entry name" value="Ig-like_fold"/>
</dbReference>
<dbReference type="PANTHER" id="PTHR18896:SF76">
    <property type="entry name" value="PHOSPHOLIPASE"/>
    <property type="match status" value="1"/>
</dbReference>
<dbReference type="InterPro" id="IPR036366">
    <property type="entry name" value="PGBDSf"/>
</dbReference>
<keyword evidence="4" id="KW-0443">Lipid metabolism</keyword>
<keyword evidence="7" id="KW-1185">Reference proteome</keyword>
<dbReference type="InterPro" id="IPR001736">
    <property type="entry name" value="PLipase_D/transphosphatidylase"/>
</dbReference>
<protein>
    <submittedName>
        <fullName evidence="6">Ig-like domain repeat protein</fullName>
    </submittedName>
</protein>
<evidence type="ECO:0000256" key="2">
    <source>
        <dbReference type="ARBA" id="ARBA00022737"/>
    </source>
</evidence>
<dbReference type="InterPro" id="IPR002477">
    <property type="entry name" value="Peptidoglycan-bd-like"/>
</dbReference>